<evidence type="ECO:0000256" key="3">
    <source>
        <dbReference type="ARBA" id="ARBA00022676"/>
    </source>
</evidence>
<evidence type="ECO:0000256" key="7">
    <source>
        <dbReference type="ARBA" id="ARBA00022824"/>
    </source>
</evidence>
<sequence>MRQVFLIHAHKDLEQLNDLVAQLCDPDFAVYVHLDRKWRLDTNLVHPLAQQVEPRIDVRWGGFSQVQAMLGSLRRVLAAEPDFDKLVFLSAQDFPVLSNSGLKRELARLEGRELIEAAPVGPHGWQVAFRYQYFHREGGGRAARYACALLNRALRLAGRTRRMPGALAPWGGSAWWSLSRACIAELLAECDRRPALPRFFRSVLCPDEMFFHTLLMNSRFRDRVLANHFRYVQWPQGGGRNPAVLTESDVERILASGAHFCRKLDSAASAGLRAQLLAHQAREGSEGPRASGVP</sequence>
<keyword evidence="16" id="KW-1185">Reference proteome</keyword>
<evidence type="ECO:0000256" key="5">
    <source>
        <dbReference type="ARBA" id="ARBA00022692"/>
    </source>
</evidence>
<dbReference type="PANTHER" id="PTHR46025">
    <property type="entry name" value="XYLOSYLTRANSFERASE OXT"/>
    <property type="match status" value="1"/>
</dbReference>
<dbReference type="Proteomes" id="UP001595665">
    <property type="component" value="Unassembled WGS sequence"/>
</dbReference>
<keyword evidence="12" id="KW-1015">Disulfide bond</keyword>
<keyword evidence="11" id="KW-0472">Membrane</keyword>
<keyword evidence="5" id="KW-0812">Transmembrane</keyword>
<comment type="caution">
    <text evidence="15">The sequence shown here is derived from an EMBL/GenBank/DDBJ whole genome shotgun (WGS) entry which is preliminary data.</text>
</comment>
<evidence type="ECO:0000256" key="13">
    <source>
        <dbReference type="ARBA" id="ARBA00023180"/>
    </source>
</evidence>
<accession>A0ABV7PDZ6</accession>
<protein>
    <recommendedName>
        <fullName evidence="14">Peptide O-xylosyltransferase</fullName>
    </recommendedName>
</protein>
<keyword evidence="6" id="KW-0479">Metal-binding</keyword>
<evidence type="ECO:0000256" key="9">
    <source>
        <dbReference type="ARBA" id="ARBA00022989"/>
    </source>
</evidence>
<evidence type="ECO:0000313" key="16">
    <source>
        <dbReference type="Proteomes" id="UP001595665"/>
    </source>
</evidence>
<keyword evidence="9" id="KW-1133">Transmembrane helix</keyword>
<keyword evidence="3" id="KW-0328">Glycosyltransferase</keyword>
<evidence type="ECO:0000313" key="15">
    <source>
        <dbReference type="EMBL" id="MFC3456825.1"/>
    </source>
</evidence>
<organism evidence="15 16">
    <name type="scientific">Massilia haematophila</name>
    <dbReference type="NCBI Taxonomy" id="457923"/>
    <lineage>
        <taxon>Bacteria</taxon>
        <taxon>Pseudomonadati</taxon>
        <taxon>Pseudomonadota</taxon>
        <taxon>Betaproteobacteria</taxon>
        <taxon>Burkholderiales</taxon>
        <taxon>Oxalobacteraceae</taxon>
        <taxon>Telluria group</taxon>
        <taxon>Massilia</taxon>
    </lineage>
</organism>
<keyword evidence="8" id="KW-0735">Signal-anchor</keyword>
<comment type="subcellular location">
    <subcellularLocation>
        <location evidence="2">Endoplasmic reticulum membrane</location>
        <topology evidence="2">Single-pass type II membrane protein</topology>
    </subcellularLocation>
    <subcellularLocation>
        <location evidence="1">Golgi apparatus membrane</location>
        <topology evidence="1">Single-pass type II membrane protein</topology>
    </subcellularLocation>
</comment>
<reference evidence="16" key="1">
    <citation type="journal article" date="2019" name="Int. J. Syst. Evol. Microbiol.">
        <title>The Global Catalogue of Microorganisms (GCM) 10K type strain sequencing project: providing services to taxonomists for standard genome sequencing and annotation.</title>
        <authorList>
            <consortium name="The Broad Institute Genomics Platform"/>
            <consortium name="The Broad Institute Genome Sequencing Center for Infectious Disease"/>
            <person name="Wu L."/>
            <person name="Ma J."/>
        </authorList>
    </citation>
    <scope>NUCLEOTIDE SEQUENCE [LARGE SCALE GENOMIC DNA]</scope>
    <source>
        <strain evidence="16">CCM 7480</strain>
    </source>
</reference>
<proteinExistence type="predicted"/>
<evidence type="ECO:0000256" key="8">
    <source>
        <dbReference type="ARBA" id="ARBA00022968"/>
    </source>
</evidence>
<dbReference type="InterPro" id="IPR003406">
    <property type="entry name" value="Glyco_trans_14"/>
</dbReference>
<evidence type="ECO:0000256" key="12">
    <source>
        <dbReference type="ARBA" id="ARBA00023157"/>
    </source>
</evidence>
<evidence type="ECO:0000256" key="2">
    <source>
        <dbReference type="ARBA" id="ARBA00004648"/>
    </source>
</evidence>
<dbReference type="PANTHER" id="PTHR46025:SF3">
    <property type="entry name" value="XYLOSYLTRANSFERASE OXT"/>
    <property type="match status" value="1"/>
</dbReference>
<evidence type="ECO:0000256" key="6">
    <source>
        <dbReference type="ARBA" id="ARBA00022723"/>
    </source>
</evidence>
<dbReference type="RefSeq" id="WP_312552343.1">
    <property type="nucleotide sequence ID" value="NZ_JBHRVV010000001.1"/>
</dbReference>
<keyword evidence="10" id="KW-0333">Golgi apparatus</keyword>
<evidence type="ECO:0000256" key="4">
    <source>
        <dbReference type="ARBA" id="ARBA00022679"/>
    </source>
</evidence>
<dbReference type="EMBL" id="JBHRVV010000001">
    <property type="protein sequence ID" value="MFC3456825.1"/>
    <property type="molecule type" value="Genomic_DNA"/>
</dbReference>
<gene>
    <name evidence="15" type="ORF">ACFOPH_00980</name>
</gene>
<keyword evidence="13" id="KW-0325">Glycoprotein</keyword>
<dbReference type="InterPro" id="IPR043538">
    <property type="entry name" value="XYLT"/>
</dbReference>
<evidence type="ECO:0000256" key="11">
    <source>
        <dbReference type="ARBA" id="ARBA00023136"/>
    </source>
</evidence>
<keyword evidence="4" id="KW-0808">Transferase</keyword>
<name>A0ABV7PDZ6_9BURK</name>
<evidence type="ECO:0000256" key="14">
    <source>
        <dbReference type="ARBA" id="ARBA00042865"/>
    </source>
</evidence>
<evidence type="ECO:0000256" key="1">
    <source>
        <dbReference type="ARBA" id="ARBA00004323"/>
    </source>
</evidence>
<dbReference type="Pfam" id="PF02485">
    <property type="entry name" value="Branch"/>
    <property type="match status" value="1"/>
</dbReference>
<evidence type="ECO:0000256" key="10">
    <source>
        <dbReference type="ARBA" id="ARBA00023034"/>
    </source>
</evidence>
<keyword evidence="7" id="KW-0256">Endoplasmic reticulum</keyword>